<protein>
    <submittedName>
        <fullName evidence="1">Uncharacterized protein</fullName>
    </submittedName>
</protein>
<accession>A0A164Z3D4</accession>
<proteinExistence type="predicted"/>
<evidence type="ECO:0000313" key="2">
    <source>
        <dbReference type="Proteomes" id="UP000076858"/>
    </source>
</evidence>
<reference evidence="1 2" key="1">
    <citation type="submission" date="2016-03" db="EMBL/GenBank/DDBJ databases">
        <title>EvidentialGene: Evidence-directed Construction of Genes on Genomes.</title>
        <authorList>
            <person name="Gilbert D.G."/>
            <person name="Choi J.-H."/>
            <person name="Mockaitis K."/>
            <person name="Colbourne J."/>
            <person name="Pfrender M."/>
        </authorList>
    </citation>
    <scope>NUCLEOTIDE SEQUENCE [LARGE SCALE GENOMIC DNA]</scope>
    <source>
        <strain evidence="1 2">Xinb3</strain>
        <tissue evidence="1">Complete organism</tissue>
    </source>
</reference>
<keyword evidence="2" id="KW-1185">Reference proteome</keyword>
<gene>
    <name evidence="1" type="ORF">APZ42_018454</name>
</gene>
<evidence type="ECO:0000313" key="1">
    <source>
        <dbReference type="EMBL" id="KZS15897.1"/>
    </source>
</evidence>
<sequence>MEFSCRPFAMLAFAVHQPSGIVIPLIRNACVTLNNLRARQTQPKKVQ</sequence>
<dbReference type="EMBL" id="LRGB01000790">
    <property type="protein sequence ID" value="KZS15897.1"/>
    <property type="molecule type" value="Genomic_DNA"/>
</dbReference>
<organism evidence="1 2">
    <name type="scientific">Daphnia magna</name>
    <dbReference type="NCBI Taxonomy" id="35525"/>
    <lineage>
        <taxon>Eukaryota</taxon>
        <taxon>Metazoa</taxon>
        <taxon>Ecdysozoa</taxon>
        <taxon>Arthropoda</taxon>
        <taxon>Crustacea</taxon>
        <taxon>Branchiopoda</taxon>
        <taxon>Diplostraca</taxon>
        <taxon>Cladocera</taxon>
        <taxon>Anomopoda</taxon>
        <taxon>Daphniidae</taxon>
        <taxon>Daphnia</taxon>
    </lineage>
</organism>
<name>A0A164Z3D4_9CRUS</name>
<dbReference type="AlphaFoldDB" id="A0A164Z3D4"/>
<comment type="caution">
    <text evidence="1">The sequence shown here is derived from an EMBL/GenBank/DDBJ whole genome shotgun (WGS) entry which is preliminary data.</text>
</comment>
<dbReference type="Proteomes" id="UP000076858">
    <property type="component" value="Unassembled WGS sequence"/>
</dbReference>